<keyword evidence="2 3" id="KW-0040">ANK repeat</keyword>
<protein>
    <submittedName>
        <fullName evidence="4">Uncharacterized protein</fullName>
    </submittedName>
</protein>
<dbReference type="PANTHER" id="PTHR24188">
    <property type="entry name" value="ANKYRIN REPEAT PROTEIN"/>
    <property type="match status" value="1"/>
</dbReference>
<dbReference type="PROSITE" id="PS50297">
    <property type="entry name" value="ANK_REP_REGION"/>
    <property type="match status" value="4"/>
</dbReference>
<dbReference type="EMBL" id="DS113762">
    <property type="protein sequence ID" value="EAX96362.1"/>
    <property type="molecule type" value="Genomic_DNA"/>
</dbReference>
<dbReference type="Pfam" id="PF00023">
    <property type="entry name" value="Ank"/>
    <property type="match status" value="1"/>
</dbReference>
<dbReference type="Gene3D" id="1.25.40.20">
    <property type="entry name" value="Ankyrin repeat-containing domain"/>
    <property type="match status" value="2"/>
</dbReference>
<keyword evidence="1" id="KW-0677">Repeat</keyword>
<dbReference type="SMART" id="SM00248">
    <property type="entry name" value="ANK"/>
    <property type="match status" value="7"/>
</dbReference>
<evidence type="ECO:0000256" key="2">
    <source>
        <dbReference type="ARBA" id="ARBA00023043"/>
    </source>
</evidence>
<dbReference type="InterPro" id="IPR036770">
    <property type="entry name" value="Ankyrin_rpt-contain_sf"/>
</dbReference>
<evidence type="ECO:0000256" key="1">
    <source>
        <dbReference type="ARBA" id="ARBA00022737"/>
    </source>
</evidence>
<dbReference type="eggNOG" id="KOG0504">
    <property type="taxonomic scope" value="Eukaryota"/>
</dbReference>
<organism evidence="4 5">
    <name type="scientific">Trichomonas vaginalis (strain ATCC PRA-98 / G3)</name>
    <dbReference type="NCBI Taxonomy" id="412133"/>
    <lineage>
        <taxon>Eukaryota</taxon>
        <taxon>Metamonada</taxon>
        <taxon>Parabasalia</taxon>
        <taxon>Trichomonadida</taxon>
        <taxon>Trichomonadidae</taxon>
        <taxon>Trichomonas</taxon>
    </lineage>
</organism>
<reference evidence="4" key="1">
    <citation type="submission" date="2006-10" db="EMBL/GenBank/DDBJ databases">
        <authorList>
            <person name="Amadeo P."/>
            <person name="Zhao Q."/>
            <person name="Wortman J."/>
            <person name="Fraser-Liggett C."/>
            <person name="Carlton J."/>
        </authorList>
    </citation>
    <scope>NUCLEOTIDE SEQUENCE</scope>
    <source>
        <strain evidence="4">G3</strain>
    </source>
</reference>
<dbReference type="PANTHER" id="PTHR24188:SF29">
    <property type="entry name" value="GH09064P"/>
    <property type="match status" value="1"/>
</dbReference>
<accession>A2FFF3</accession>
<feature type="repeat" description="ANK" evidence="3">
    <location>
        <begin position="245"/>
        <end position="277"/>
    </location>
</feature>
<sequence length="410" mass="46188">MINRLSISIVDTTEHATAEYIKEYINSNNIFGVFEYNEIEEILKISKLTTKDFITLLNQSSNTVDPIDLYKCTRNTNVSIQKFEEVISFLNSIKDFMKLGILDGVIDFIQQLQKQVSDTTEELQKLQARYRKVSPAYKVKDFFDNYVALRNHASEDKKLFSKECEEKLWEVSIDKEFLKERNIFHAACEKGELNLVKSLIEWGCDKEMESPNKRTPLIFAAQYGQLDVVKYLISIGANKEAKDNNGNTSLIIASSKGHLHVVQYLISVGADKEAKNDNEETPIIIASKRGQIEVVQSLISVGANKEAKDKYGWTPLASASATIHLETVKYLISQKADKEVSVNGGATPLIIAAQNGQLEVVKYLISKRVDKKAAKNNEYTSLILASLNGHLEVVKYFISLKANKDEISND</sequence>
<dbReference type="Pfam" id="PF12796">
    <property type="entry name" value="Ank_2"/>
    <property type="match status" value="2"/>
</dbReference>
<dbReference type="OrthoDB" id="341259at2759"/>
<feature type="repeat" description="ANK" evidence="3">
    <location>
        <begin position="278"/>
        <end position="310"/>
    </location>
</feature>
<keyword evidence="5" id="KW-1185">Reference proteome</keyword>
<evidence type="ECO:0000256" key="3">
    <source>
        <dbReference type="PROSITE-ProRule" id="PRU00023"/>
    </source>
</evidence>
<evidence type="ECO:0000313" key="4">
    <source>
        <dbReference type="EMBL" id="EAX96362.1"/>
    </source>
</evidence>
<dbReference type="OMA" id="ERNIFHA"/>
<dbReference type="SUPFAM" id="SSF48403">
    <property type="entry name" value="Ankyrin repeat"/>
    <property type="match status" value="1"/>
</dbReference>
<gene>
    <name evidence="4" type="ORF">TVAG_337940</name>
</gene>
<dbReference type="VEuPathDB" id="TrichDB:TVAG_179930"/>
<dbReference type="PROSITE" id="PS50088">
    <property type="entry name" value="ANK_REPEAT"/>
    <property type="match status" value="4"/>
</dbReference>
<proteinExistence type="predicted"/>
<reference evidence="4" key="2">
    <citation type="journal article" date="2007" name="Science">
        <title>Draft genome sequence of the sexually transmitted pathogen Trichomonas vaginalis.</title>
        <authorList>
            <person name="Carlton J.M."/>
            <person name="Hirt R.P."/>
            <person name="Silva J.C."/>
            <person name="Delcher A.L."/>
            <person name="Schatz M."/>
            <person name="Zhao Q."/>
            <person name="Wortman J.R."/>
            <person name="Bidwell S.L."/>
            <person name="Alsmark U.C.M."/>
            <person name="Besteiro S."/>
            <person name="Sicheritz-Ponten T."/>
            <person name="Noel C.J."/>
            <person name="Dacks J.B."/>
            <person name="Foster P.G."/>
            <person name="Simillion C."/>
            <person name="Van de Peer Y."/>
            <person name="Miranda-Saavedra D."/>
            <person name="Barton G.J."/>
            <person name="Westrop G.D."/>
            <person name="Mueller S."/>
            <person name="Dessi D."/>
            <person name="Fiori P.L."/>
            <person name="Ren Q."/>
            <person name="Paulsen I."/>
            <person name="Zhang H."/>
            <person name="Bastida-Corcuera F.D."/>
            <person name="Simoes-Barbosa A."/>
            <person name="Brown M.T."/>
            <person name="Hayes R.D."/>
            <person name="Mukherjee M."/>
            <person name="Okumura C.Y."/>
            <person name="Schneider R."/>
            <person name="Smith A.J."/>
            <person name="Vanacova S."/>
            <person name="Villalvazo M."/>
            <person name="Haas B.J."/>
            <person name="Pertea M."/>
            <person name="Feldblyum T.V."/>
            <person name="Utterback T.R."/>
            <person name="Shu C.L."/>
            <person name="Osoegawa K."/>
            <person name="de Jong P.J."/>
            <person name="Hrdy I."/>
            <person name="Horvathova L."/>
            <person name="Zubacova Z."/>
            <person name="Dolezal P."/>
            <person name="Malik S.B."/>
            <person name="Logsdon J.M. Jr."/>
            <person name="Henze K."/>
            <person name="Gupta A."/>
            <person name="Wang C.C."/>
            <person name="Dunne R.L."/>
            <person name="Upcroft J.A."/>
            <person name="Upcroft P."/>
            <person name="White O."/>
            <person name="Salzberg S.L."/>
            <person name="Tang P."/>
            <person name="Chiu C.-H."/>
            <person name="Lee Y.-S."/>
            <person name="Embley T.M."/>
            <person name="Coombs G.H."/>
            <person name="Mottram J.C."/>
            <person name="Tachezy J."/>
            <person name="Fraser-Liggett C.M."/>
            <person name="Johnson P.J."/>
        </authorList>
    </citation>
    <scope>NUCLEOTIDE SEQUENCE [LARGE SCALE GENOMIC DNA]</scope>
    <source>
        <strain evidence="4">G3</strain>
    </source>
</reference>
<dbReference type="STRING" id="5722.A2FFF3"/>
<feature type="repeat" description="ANK" evidence="3">
    <location>
        <begin position="344"/>
        <end position="376"/>
    </location>
</feature>
<dbReference type="AlphaFoldDB" id="A2FFF3"/>
<dbReference type="InterPro" id="IPR002110">
    <property type="entry name" value="Ankyrin_rpt"/>
</dbReference>
<name>A2FFF3_TRIV3</name>
<evidence type="ECO:0000313" key="5">
    <source>
        <dbReference type="Proteomes" id="UP000001542"/>
    </source>
</evidence>
<dbReference type="Proteomes" id="UP000001542">
    <property type="component" value="Unassembled WGS sequence"/>
</dbReference>
<feature type="repeat" description="ANK" evidence="3">
    <location>
        <begin position="212"/>
        <end position="244"/>
    </location>
</feature>
<dbReference type="InParanoid" id="A2FFF3"/>
<dbReference type="VEuPathDB" id="TrichDB:TVAGG3_1002470"/>